<keyword evidence="2" id="KW-1185">Reference proteome</keyword>
<dbReference type="AlphaFoldDB" id="A0AAP2DPK8"/>
<accession>A0AAP2DPK8</accession>
<dbReference type="RefSeq" id="WP_254165883.1">
    <property type="nucleotide sequence ID" value="NZ_JAHESF010000018.1"/>
</dbReference>
<proteinExistence type="predicted"/>
<name>A0AAP2DPK8_9BACT</name>
<dbReference type="Proteomes" id="UP001319200">
    <property type="component" value="Unassembled WGS sequence"/>
</dbReference>
<evidence type="ECO:0000313" key="2">
    <source>
        <dbReference type="Proteomes" id="UP001319200"/>
    </source>
</evidence>
<reference evidence="1 2" key="1">
    <citation type="submission" date="2021-05" db="EMBL/GenBank/DDBJ databases">
        <title>A Polyphasic approach of four new species of the genus Ohtaekwangia: Ohtaekwangia histidinii sp. nov., Ohtaekwangia cretensis sp. nov., Ohtaekwangia indiensis sp. nov., Ohtaekwangia reichenbachii sp. nov. from diverse environment.</title>
        <authorList>
            <person name="Octaviana S."/>
        </authorList>
    </citation>
    <scope>NUCLEOTIDE SEQUENCE [LARGE SCALE GENOMIC DNA]</scope>
    <source>
        <strain evidence="1 2">PWU4</strain>
    </source>
</reference>
<organism evidence="1 2">
    <name type="scientific">Chryseosolibacter histidini</name>
    <dbReference type="NCBI Taxonomy" id="2782349"/>
    <lineage>
        <taxon>Bacteria</taxon>
        <taxon>Pseudomonadati</taxon>
        <taxon>Bacteroidota</taxon>
        <taxon>Cytophagia</taxon>
        <taxon>Cytophagales</taxon>
        <taxon>Chryseotaleaceae</taxon>
        <taxon>Chryseosolibacter</taxon>
    </lineage>
</organism>
<dbReference type="EMBL" id="JAHESF010000018">
    <property type="protein sequence ID" value="MBT1698882.1"/>
    <property type="molecule type" value="Genomic_DNA"/>
</dbReference>
<comment type="caution">
    <text evidence="1">The sequence shown here is derived from an EMBL/GenBank/DDBJ whole genome shotgun (WGS) entry which is preliminary data.</text>
</comment>
<protein>
    <submittedName>
        <fullName evidence="1">Uncharacterized protein</fullName>
    </submittedName>
</protein>
<sequence length="217" mass="25282">MKELLVNCFKVHLPDFDFVLYKNSTYYFQRVRHSGSWQVFETLNIIFGLKDKMFSCSVASTVNKAYLFTSTYNKGFLVNHADLLVIKTGSGASNIEDSYYWHNGKIRTVEKVIDQIASDIKNHGLTYLDQKLKMLGTNVLLQHGLAFIQELTLEKQKLKKEIEADRKNAEYLLSRMKHPILIELSSRLRNIPGQTREDRTEITGLTLELVEYYYERQ</sequence>
<evidence type="ECO:0000313" key="1">
    <source>
        <dbReference type="EMBL" id="MBT1698882.1"/>
    </source>
</evidence>
<gene>
    <name evidence="1" type="ORF">KK083_18455</name>
</gene>